<evidence type="ECO:0000313" key="2">
    <source>
        <dbReference type="Proteomes" id="UP001519460"/>
    </source>
</evidence>
<gene>
    <name evidence="1" type="ORF">BaRGS_00028837</name>
</gene>
<keyword evidence="2" id="KW-1185">Reference proteome</keyword>
<comment type="caution">
    <text evidence="1">The sequence shown here is derived from an EMBL/GenBank/DDBJ whole genome shotgun (WGS) entry which is preliminary data.</text>
</comment>
<reference evidence="1 2" key="1">
    <citation type="journal article" date="2023" name="Sci. Data">
        <title>Genome assembly of the Korean intertidal mud-creeper Batillaria attramentaria.</title>
        <authorList>
            <person name="Patra A.K."/>
            <person name="Ho P.T."/>
            <person name="Jun S."/>
            <person name="Lee S.J."/>
            <person name="Kim Y."/>
            <person name="Won Y.J."/>
        </authorList>
    </citation>
    <scope>NUCLEOTIDE SEQUENCE [LARGE SCALE GENOMIC DNA]</scope>
    <source>
        <strain evidence="1">Wonlab-2016</strain>
    </source>
</reference>
<dbReference type="EMBL" id="JACVVK020000292">
    <property type="protein sequence ID" value="KAK7479929.1"/>
    <property type="molecule type" value="Genomic_DNA"/>
</dbReference>
<sequence length="70" mass="7522">PEREAVIKIPVAVRRNSQTDLAPPPGVSDDDIRMLVTAHVWVGVAACCACVCARVVDTESAFFSRNESHG</sequence>
<protein>
    <submittedName>
        <fullName evidence="1">Uncharacterized protein</fullName>
    </submittedName>
</protein>
<evidence type="ECO:0000313" key="1">
    <source>
        <dbReference type="EMBL" id="KAK7479929.1"/>
    </source>
</evidence>
<accession>A0ABD0JY63</accession>
<dbReference type="AlphaFoldDB" id="A0ABD0JY63"/>
<proteinExistence type="predicted"/>
<organism evidence="1 2">
    <name type="scientific">Batillaria attramentaria</name>
    <dbReference type="NCBI Taxonomy" id="370345"/>
    <lineage>
        <taxon>Eukaryota</taxon>
        <taxon>Metazoa</taxon>
        <taxon>Spiralia</taxon>
        <taxon>Lophotrochozoa</taxon>
        <taxon>Mollusca</taxon>
        <taxon>Gastropoda</taxon>
        <taxon>Caenogastropoda</taxon>
        <taxon>Sorbeoconcha</taxon>
        <taxon>Cerithioidea</taxon>
        <taxon>Batillariidae</taxon>
        <taxon>Batillaria</taxon>
    </lineage>
</organism>
<dbReference type="Proteomes" id="UP001519460">
    <property type="component" value="Unassembled WGS sequence"/>
</dbReference>
<name>A0ABD0JY63_9CAEN</name>
<feature type="non-terminal residue" evidence="1">
    <location>
        <position position="1"/>
    </location>
</feature>